<dbReference type="InterPro" id="IPR019734">
    <property type="entry name" value="TPR_rpt"/>
</dbReference>
<dbReference type="PANTHER" id="PTHR46512:SF1">
    <property type="entry name" value="PEPTIDYLPROLYL ISOMERASE"/>
    <property type="match status" value="1"/>
</dbReference>
<dbReference type="GO" id="GO:0016020">
    <property type="term" value="C:membrane"/>
    <property type="evidence" value="ECO:0007669"/>
    <property type="project" value="TreeGrafter"/>
</dbReference>
<dbReference type="SUPFAM" id="SSF48452">
    <property type="entry name" value="TPR-like"/>
    <property type="match status" value="1"/>
</dbReference>
<dbReference type="GO" id="GO:0044183">
    <property type="term" value="F:protein folding chaperone"/>
    <property type="evidence" value="ECO:0007669"/>
    <property type="project" value="TreeGrafter"/>
</dbReference>
<name>A0AAW1Q8X8_9CHLO</name>
<sequence>MEASLKEFLARPENRPLVEAHQKKEARQALRLKEKAQALEFREKVLQASYEAQQNVAPFLDYPVLWKVIQTFTNDARGDFDIWATNGQALAMLQQAKHLLDTGALTEDELEQNMLRQLQDASNPGAAEFQRAARHIVRLPTDQLVGALNEHLTERRTGNEHYKQQKFEKALRHYERALSIVELVQGLSSSDQAEIDSNRQTVLLNIAAVHLVTERHGQAVDYCTQVLASQPTNMKALMRRAKALALRHEYQAAQEDLEAVRKLDPLHPGLQQQEQRLQQLMARSKLSDAALLQHMLPA</sequence>
<dbReference type="InterPro" id="IPR050754">
    <property type="entry name" value="FKBP4/5/8-like"/>
</dbReference>
<dbReference type="GO" id="GO:0012505">
    <property type="term" value="C:endomembrane system"/>
    <property type="evidence" value="ECO:0007669"/>
    <property type="project" value="TreeGrafter"/>
</dbReference>
<protein>
    <submittedName>
        <fullName evidence="1">Uncharacterized protein</fullName>
    </submittedName>
</protein>
<dbReference type="Proteomes" id="UP001438707">
    <property type="component" value="Unassembled WGS sequence"/>
</dbReference>
<dbReference type="Gene3D" id="1.25.40.10">
    <property type="entry name" value="Tetratricopeptide repeat domain"/>
    <property type="match status" value="1"/>
</dbReference>
<comment type="caution">
    <text evidence="1">The sequence shown here is derived from an EMBL/GenBank/DDBJ whole genome shotgun (WGS) entry which is preliminary data.</text>
</comment>
<proteinExistence type="predicted"/>
<reference evidence="1 2" key="1">
    <citation type="journal article" date="2024" name="Nat. Commun.">
        <title>Phylogenomics reveals the evolutionary origins of lichenization in chlorophyte algae.</title>
        <authorList>
            <person name="Puginier C."/>
            <person name="Libourel C."/>
            <person name="Otte J."/>
            <person name="Skaloud P."/>
            <person name="Haon M."/>
            <person name="Grisel S."/>
            <person name="Petersen M."/>
            <person name="Berrin J.G."/>
            <person name="Delaux P.M."/>
            <person name="Dal Grande F."/>
            <person name="Keller J."/>
        </authorList>
    </citation>
    <scope>NUCLEOTIDE SEQUENCE [LARGE SCALE GENOMIC DNA]</scope>
    <source>
        <strain evidence="1 2">SAG 2145</strain>
    </source>
</reference>
<organism evidence="1 2">
    <name type="scientific">Apatococcus lobatus</name>
    <dbReference type="NCBI Taxonomy" id="904363"/>
    <lineage>
        <taxon>Eukaryota</taxon>
        <taxon>Viridiplantae</taxon>
        <taxon>Chlorophyta</taxon>
        <taxon>core chlorophytes</taxon>
        <taxon>Trebouxiophyceae</taxon>
        <taxon>Chlorellales</taxon>
        <taxon>Chlorellaceae</taxon>
        <taxon>Apatococcus</taxon>
    </lineage>
</organism>
<keyword evidence="2" id="KW-1185">Reference proteome</keyword>
<dbReference type="EMBL" id="JALJOS010000062">
    <property type="protein sequence ID" value="KAK9818451.1"/>
    <property type="molecule type" value="Genomic_DNA"/>
</dbReference>
<dbReference type="InterPro" id="IPR011990">
    <property type="entry name" value="TPR-like_helical_dom_sf"/>
</dbReference>
<accession>A0AAW1Q8X8</accession>
<evidence type="ECO:0000313" key="1">
    <source>
        <dbReference type="EMBL" id="KAK9818451.1"/>
    </source>
</evidence>
<evidence type="ECO:0000313" key="2">
    <source>
        <dbReference type="Proteomes" id="UP001438707"/>
    </source>
</evidence>
<gene>
    <name evidence="1" type="ORF">WJX74_002620</name>
</gene>
<dbReference type="PANTHER" id="PTHR46512">
    <property type="entry name" value="PEPTIDYLPROLYL ISOMERASE"/>
    <property type="match status" value="1"/>
</dbReference>
<dbReference type="GO" id="GO:0005829">
    <property type="term" value="C:cytosol"/>
    <property type="evidence" value="ECO:0007669"/>
    <property type="project" value="TreeGrafter"/>
</dbReference>
<dbReference type="SMART" id="SM00028">
    <property type="entry name" value="TPR"/>
    <property type="match status" value="3"/>
</dbReference>
<dbReference type="AlphaFoldDB" id="A0AAW1Q8X8"/>
<dbReference type="GO" id="GO:0005740">
    <property type="term" value="C:mitochondrial envelope"/>
    <property type="evidence" value="ECO:0007669"/>
    <property type="project" value="TreeGrafter"/>
</dbReference>